<dbReference type="InterPro" id="IPR001851">
    <property type="entry name" value="ABC_transp_permease"/>
</dbReference>
<dbReference type="EMBL" id="CYHC01000022">
    <property type="protein sequence ID" value="CUA91191.1"/>
    <property type="molecule type" value="Genomic_DNA"/>
</dbReference>
<dbReference type="Proteomes" id="UP000182178">
    <property type="component" value="Unassembled WGS sequence"/>
</dbReference>
<protein>
    <submittedName>
        <fullName evidence="7">Nucleoside ABC transporter membrane protein</fullName>
    </submittedName>
</protein>
<keyword evidence="2" id="KW-1003">Cell membrane</keyword>
<dbReference type="Pfam" id="PF02653">
    <property type="entry name" value="BPD_transp_2"/>
    <property type="match status" value="1"/>
</dbReference>
<keyword evidence="5 6" id="KW-0472">Membrane</keyword>
<feature type="transmembrane region" description="Helical" evidence="6">
    <location>
        <begin position="85"/>
        <end position="101"/>
    </location>
</feature>
<evidence type="ECO:0000256" key="3">
    <source>
        <dbReference type="ARBA" id="ARBA00022692"/>
    </source>
</evidence>
<evidence type="ECO:0000256" key="5">
    <source>
        <dbReference type="ARBA" id="ARBA00023136"/>
    </source>
</evidence>
<dbReference type="PANTHER" id="PTHR47089">
    <property type="entry name" value="ABC TRANSPORTER, PERMEASE PROTEIN"/>
    <property type="match status" value="1"/>
</dbReference>
<keyword evidence="8" id="KW-1185">Reference proteome</keyword>
<sequence>MNRMLDLAIGLRIPIAIAAALLTGSLLIAAGSGDPVKAYGLLFKEAFLDYWGLSNTLVKTSPILLAALAVIVPLRAGLYNIGGEGQIYIGGLFATIAALHLDGVTVIVALPTVILAAMTGGALWAALAGALRAWRGINEVIVTLLLNFIAIHIVSYAVSGPMMAAGAPYPYSDEIPQSLRLPILMPQTDAHMGVIFGLTAAAAITFIFMRTSIGMALDVAGRSANAAQYAGLNVKRQIVLSMATGGALAGLAGGIEVLGLKYRLFHLFSAGYGFDGIVAAFMTNAHPALAPVSSFFLAGLQSGANVMQRAAGIDGTVVEAIVGIIIIFVAASLAWRTDLLRAFLRKGDRDEIPSVQVSRVESK</sequence>
<feature type="transmembrane region" description="Helical" evidence="6">
    <location>
        <begin position="277"/>
        <end position="300"/>
    </location>
</feature>
<keyword evidence="4 6" id="KW-1133">Transmembrane helix</keyword>
<evidence type="ECO:0000256" key="1">
    <source>
        <dbReference type="ARBA" id="ARBA00004651"/>
    </source>
</evidence>
<dbReference type="RefSeq" id="WP_157672365.1">
    <property type="nucleotide sequence ID" value="NZ_CYHC01000022.1"/>
</dbReference>
<feature type="transmembrane region" description="Helical" evidence="6">
    <location>
        <begin position="194"/>
        <end position="217"/>
    </location>
</feature>
<evidence type="ECO:0000256" key="4">
    <source>
        <dbReference type="ARBA" id="ARBA00022989"/>
    </source>
</evidence>
<organism evidence="7 8">
    <name type="scientific">Chelatococcus sambhunathii</name>
    <dbReference type="NCBI Taxonomy" id="363953"/>
    <lineage>
        <taxon>Bacteria</taxon>
        <taxon>Pseudomonadati</taxon>
        <taxon>Pseudomonadota</taxon>
        <taxon>Alphaproteobacteria</taxon>
        <taxon>Hyphomicrobiales</taxon>
        <taxon>Chelatococcaceae</taxon>
        <taxon>Chelatococcus</taxon>
    </lineage>
</organism>
<comment type="subcellular location">
    <subcellularLocation>
        <location evidence="1">Cell membrane</location>
        <topology evidence="1">Multi-pass membrane protein</topology>
    </subcellularLocation>
</comment>
<accession>A0ABM9UA33</accession>
<feature type="transmembrane region" description="Helical" evidence="6">
    <location>
        <begin position="238"/>
        <end position="257"/>
    </location>
</feature>
<proteinExistence type="predicted"/>
<name>A0ABM9UA33_9HYPH</name>
<evidence type="ECO:0000313" key="7">
    <source>
        <dbReference type="EMBL" id="CUA91191.1"/>
    </source>
</evidence>
<evidence type="ECO:0000256" key="6">
    <source>
        <dbReference type="SAM" id="Phobius"/>
    </source>
</evidence>
<feature type="transmembrane region" description="Helical" evidence="6">
    <location>
        <begin position="57"/>
        <end position="78"/>
    </location>
</feature>
<gene>
    <name evidence="7" type="ORF">Ga0061061_1222</name>
</gene>
<dbReference type="CDD" id="cd06580">
    <property type="entry name" value="TM_PBP1_transp_TpRbsC_like"/>
    <property type="match status" value="1"/>
</dbReference>
<feature type="transmembrane region" description="Helical" evidence="6">
    <location>
        <begin position="107"/>
        <end position="128"/>
    </location>
</feature>
<evidence type="ECO:0000256" key="2">
    <source>
        <dbReference type="ARBA" id="ARBA00022475"/>
    </source>
</evidence>
<comment type="caution">
    <text evidence="7">The sequence shown here is derived from an EMBL/GenBank/DDBJ whole genome shotgun (WGS) entry which is preliminary data.</text>
</comment>
<feature type="transmembrane region" description="Helical" evidence="6">
    <location>
        <begin position="312"/>
        <end position="335"/>
    </location>
</feature>
<dbReference type="PANTHER" id="PTHR47089:SF1">
    <property type="entry name" value="GUANOSINE ABC TRANSPORTER PERMEASE PROTEIN NUPP"/>
    <property type="match status" value="1"/>
</dbReference>
<evidence type="ECO:0000313" key="8">
    <source>
        <dbReference type="Proteomes" id="UP000182178"/>
    </source>
</evidence>
<feature type="transmembrane region" description="Helical" evidence="6">
    <location>
        <begin position="140"/>
        <end position="158"/>
    </location>
</feature>
<reference evidence="7 8" key="1">
    <citation type="submission" date="2015-08" db="EMBL/GenBank/DDBJ databases">
        <authorList>
            <person name="Varghese N."/>
        </authorList>
    </citation>
    <scope>NUCLEOTIDE SEQUENCE [LARGE SCALE GENOMIC DNA]</scope>
    <source>
        <strain evidence="7 8">DSM 18167</strain>
    </source>
</reference>
<keyword evidence="3 6" id="KW-0812">Transmembrane</keyword>